<feature type="region of interest" description="Disordered" evidence="2">
    <location>
        <begin position="133"/>
        <end position="152"/>
    </location>
</feature>
<name>A0AA88CRE0_FICCA</name>
<evidence type="ECO:0000256" key="1">
    <source>
        <dbReference type="ARBA" id="ARBA00022723"/>
    </source>
</evidence>
<evidence type="ECO:0000256" key="2">
    <source>
        <dbReference type="SAM" id="MobiDB-lite"/>
    </source>
</evidence>
<accession>A0AA88CRE0</accession>
<feature type="compositionally biased region" description="Polar residues" evidence="2">
    <location>
        <begin position="133"/>
        <end position="146"/>
    </location>
</feature>
<evidence type="ECO:0000313" key="3">
    <source>
        <dbReference type="EMBL" id="GMN28315.1"/>
    </source>
</evidence>
<dbReference type="Proteomes" id="UP001187192">
    <property type="component" value="Unassembled WGS sequence"/>
</dbReference>
<organism evidence="3 4">
    <name type="scientific">Ficus carica</name>
    <name type="common">Common fig</name>
    <dbReference type="NCBI Taxonomy" id="3494"/>
    <lineage>
        <taxon>Eukaryota</taxon>
        <taxon>Viridiplantae</taxon>
        <taxon>Streptophyta</taxon>
        <taxon>Embryophyta</taxon>
        <taxon>Tracheophyta</taxon>
        <taxon>Spermatophyta</taxon>
        <taxon>Magnoliopsida</taxon>
        <taxon>eudicotyledons</taxon>
        <taxon>Gunneridae</taxon>
        <taxon>Pentapetalae</taxon>
        <taxon>rosids</taxon>
        <taxon>fabids</taxon>
        <taxon>Rosales</taxon>
        <taxon>Moraceae</taxon>
        <taxon>Ficeae</taxon>
        <taxon>Ficus</taxon>
    </lineage>
</organism>
<dbReference type="AlphaFoldDB" id="A0AA88CRE0"/>
<keyword evidence="1" id="KW-0479">Metal-binding</keyword>
<reference evidence="3" key="1">
    <citation type="submission" date="2023-07" db="EMBL/GenBank/DDBJ databases">
        <title>draft genome sequence of fig (Ficus carica).</title>
        <authorList>
            <person name="Takahashi T."/>
            <person name="Nishimura K."/>
        </authorList>
    </citation>
    <scope>NUCLEOTIDE SEQUENCE</scope>
</reference>
<sequence length="211" mass="22892">MVNIDTEEQLVLVIGSVDSATLISKLLMSGKHAELWSAIPDQPGADVNGDHAETQGLNNVLISSNAKHPFPTSLGGEKDHGWGPESGGGDRFVGLESQEFGAFQDNPARPSVYMYDQLPPMTMTKMQAYTSNDPLPPTSETSTRIQSGDGLVKGTMDTNLHDWSTDYSMSFNGNEKIYALQPQTISSASNLIPPYTEGTFMFQSAEPHDHN</sequence>
<dbReference type="PANTHER" id="PTHR45868:SF72">
    <property type="entry name" value="METAL TRANSPORT_DETOXIFICATION SUPERFAMILY PROTEIN, PUTATIVE-RELATED"/>
    <property type="match status" value="1"/>
</dbReference>
<keyword evidence="4" id="KW-1185">Reference proteome</keyword>
<dbReference type="PANTHER" id="PTHR45868">
    <property type="entry name" value="HEAVY METAL-ASSOCIATED ISOPRENYLATED PLANT PROTEIN 33-RELATED"/>
    <property type="match status" value="1"/>
</dbReference>
<comment type="caution">
    <text evidence="3">The sequence shown here is derived from an EMBL/GenBank/DDBJ whole genome shotgun (WGS) entry which is preliminary data.</text>
</comment>
<dbReference type="EMBL" id="BTGU01000002">
    <property type="protein sequence ID" value="GMN28315.1"/>
    <property type="molecule type" value="Genomic_DNA"/>
</dbReference>
<gene>
    <name evidence="3" type="ORF">TIFTF001_002000</name>
</gene>
<dbReference type="GO" id="GO:0046872">
    <property type="term" value="F:metal ion binding"/>
    <property type="evidence" value="ECO:0007669"/>
    <property type="project" value="UniProtKB-KW"/>
</dbReference>
<evidence type="ECO:0000313" key="4">
    <source>
        <dbReference type="Proteomes" id="UP001187192"/>
    </source>
</evidence>
<protein>
    <submittedName>
        <fullName evidence="3">Uncharacterized protein</fullName>
    </submittedName>
</protein>
<proteinExistence type="predicted"/>